<reference evidence="1" key="1">
    <citation type="submission" date="2021-02" db="EMBL/GenBank/DDBJ databases">
        <authorList>
            <person name="Nowell W R."/>
        </authorList>
    </citation>
    <scope>NUCLEOTIDE SEQUENCE</scope>
</reference>
<dbReference type="EMBL" id="CAJNOK010008222">
    <property type="protein sequence ID" value="CAF1057572.1"/>
    <property type="molecule type" value="Genomic_DNA"/>
</dbReference>
<evidence type="ECO:0000313" key="3">
    <source>
        <dbReference type="Proteomes" id="UP000677228"/>
    </source>
</evidence>
<dbReference type="Proteomes" id="UP000677228">
    <property type="component" value="Unassembled WGS sequence"/>
</dbReference>
<sequence>MNKTHLNVTCQREAGGELVNDIAFNASQDLIGQSTGLCGIKDQSCILESVVPKGKRSTTNNFASKICNVFMTEALQQASSLNAKPSEEAKTIALTACISDVTVSNDLSVCVKR</sequence>
<comment type="caution">
    <text evidence="1">The sequence shown here is derived from an EMBL/GenBank/DDBJ whole genome shotgun (WGS) entry which is preliminary data.</text>
</comment>
<gene>
    <name evidence="1" type="ORF">OVA965_LOCUS17250</name>
    <name evidence="2" type="ORF">TMI583_LOCUS17257</name>
</gene>
<dbReference type="EMBL" id="CAJOBA010008234">
    <property type="protein sequence ID" value="CAF3823495.1"/>
    <property type="molecule type" value="Genomic_DNA"/>
</dbReference>
<organism evidence="1 3">
    <name type="scientific">Didymodactylos carnosus</name>
    <dbReference type="NCBI Taxonomy" id="1234261"/>
    <lineage>
        <taxon>Eukaryota</taxon>
        <taxon>Metazoa</taxon>
        <taxon>Spiralia</taxon>
        <taxon>Gnathifera</taxon>
        <taxon>Rotifera</taxon>
        <taxon>Eurotatoria</taxon>
        <taxon>Bdelloidea</taxon>
        <taxon>Philodinida</taxon>
        <taxon>Philodinidae</taxon>
        <taxon>Didymodactylos</taxon>
    </lineage>
</organism>
<dbReference type="Proteomes" id="UP000682733">
    <property type="component" value="Unassembled WGS sequence"/>
</dbReference>
<accession>A0A8S2E1P3</accession>
<dbReference type="AlphaFoldDB" id="A0A8S2E1P3"/>
<name>A0A8S2E1P3_9BILA</name>
<proteinExistence type="predicted"/>
<evidence type="ECO:0000313" key="1">
    <source>
        <dbReference type="EMBL" id="CAF1057572.1"/>
    </source>
</evidence>
<protein>
    <submittedName>
        <fullName evidence="1">Uncharacterized protein</fullName>
    </submittedName>
</protein>
<evidence type="ECO:0000313" key="2">
    <source>
        <dbReference type="EMBL" id="CAF3823495.1"/>
    </source>
</evidence>